<dbReference type="Pfam" id="PF01610">
    <property type="entry name" value="DDE_Tnp_ISL3"/>
    <property type="match status" value="1"/>
</dbReference>
<organism evidence="4 5">
    <name type="scientific">Ochrobactrum soli</name>
    <dbReference type="NCBI Taxonomy" id="2448455"/>
    <lineage>
        <taxon>Bacteria</taxon>
        <taxon>Pseudomonadati</taxon>
        <taxon>Pseudomonadota</taxon>
        <taxon>Alphaproteobacteria</taxon>
        <taxon>Hyphomicrobiales</taxon>
        <taxon>Brucellaceae</taxon>
        <taxon>Brucella/Ochrobactrum group</taxon>
        <taxon>Ochrobactrum</taxon>
    </lineage>
</organism>
<name>A0A849KDT6_9HYPH</name>
<dbReference type="PANTHER" id="PTHR33498">
    <property type="entry name" value="TRANSPOSASE FOR INSERTION SEQUENCE ELEMENT IS1557"/>
    <property type="match status" value="1"/>
</dbReference>
<dbReference type="PANTHER" id="PTHR33498:SF1">
    <property type="entry name" value="TRANSPOSASE FOR INSERTION SEQUENCE ELEMENT IS1557"/>
    <property type="match status" value="1"/>
</dbReference>
<dbReference type="InterPro" id="IPR002560">
    <property type="entry name" value="Transposase_DDE"/>
</dbReference>
<evidence type="ECO:0000313" key="5">
    <source>
        <dbReference type="Proteomes" id="UP000574931"/>
    </source>
</evidence>
<gene>
    <name evidence="4" type="ORF">HKX02_05450</name>
</gene>
<proteinExistence type="predicted"/>
<keyword evidence="5" id="KW-1185">Reference proteome</keyword>
<evidence type="ECO:0000259" key="1">
    <source>
        <dbReference type="Pfam" id="PF01610"/>
    </source>
</evidence>
<feature type="domain" description="Transposase IS204/IS1001/IS1096/IS1165 DDE" evidence="1">
    <location>
        <begin position="159"/>
        <end position="391"/>
    </location>
</feature>
<sequence length="448" mass="51677">MADILGIEGLTVDIDKTVETDTNITIRVKRRPKGMTACPRCRNAFIRPNGSRLVTYRDLPVRGKTVTIEWERQRYMCLNTGSDTWQCGQSFSDEHEELHPSRLMTMRLFEYIGRRCLKHTFASVAADINVDEKTVRNVFEAWVERQVYEMGDPIAPRVLGIDEVHLLHQARGIMTNVVERTLYDLLPDRRRETIATRIQAMPDRDEVEVVTMDMWRPYRDVVHALMPQADIVIDKWHVVKMANEALEAARKSFRKELSAKRRRTLLNDRFLLLKRRHKLTPMQELLLQAWTKEFPILGHAYAAKEGFYAVYDELSAEEARDTYAIWLDSLTDEMKAFFQPLIRAVGNWDEEVFNYFRFPKLTNAYTEALNGLVKIANRNGRGYSFDVLRAKMMFQYSEAAKDEGVPPGAALSVLPGQQHPEFVGMDMATLAALLEEEFNHGHSTELSG</sequence>
<dbReference type="RefSeq" id="WP_171317572.1">
    <property type="nucleotide sequence ID" value="NZ_JABFCY010000002.1"/>
</dbReference>
<reference evidence="4 5" key="1">
    <citation type="submission" date="2020-05" db="EMBL/GenBank/DDBJ databases">
        <title>Draft Genome Sequence of Ochrobactrum soli Isolated from Stable Fly Gut.</title>
        <authorList>
            <person name="Pileggi M.T."/>
            <person name="Vazhakkala L.J."/>
            <person name="Wong C.N."/>
        </authorList>
    </citation>
    <scope>NUCLEOTIDE SEQUENCE [LARGE SCALE GENOMIC DNA]</scope>
    <source>
        <strain evidence="4 5">MTP-C0764</strain>
    </source>
</reference>
<feature type="domain" description="Transposase IS204/IS1001/IS1096/IS1165 zinc-finger" evidence="3">
    <location>
        <begin position="37"/>
        <end position="77"/>
    </location>
</feature>
<comment type="caution">
    <text evidence="4">The sequence shown here is derived from an EMBL/GenBank/DDBJ whole genome shotgun (WGS) entry which is preliminary data.</text>
</comment>
<feature type="domain" description="Transposase IS204/IS1001/IS1096/IS1165 helix-turn-helix" evidence="2">
    <location>
        <begin position="104"/>
        <end position="143"/>
    </location>
</feature>
<dbReference type="EMBL" id="JABFCY010000002">
    <property type="protein sequence ID" value="NNU59705.1"/>
    <property type="molecule type" value="Genomic_DNA"/>
</dbReference>
<dbReference type="Pfam" id="PF13542">
    <property type="entry name" value="HTH_Tnp_ISL3"/>
    <property type="match status" value="1"/>
</dbReference>
<evidence type="ECO:0000259" key="3">
    <source>
        <dbReference type="Pfam" id="PF14690"/>
    </source>
</evidence>
<dbReference type="NCBIfam" id="NF033550">
    <property type="entry name" value="transpos_ISL3"/>
    <property type="match status" value="1"/>
</dbReference>
<dbReference type="InterPro" id="IPR032877">
    <property type="entry name" value="Transposase_HTH"/>
</dbReference>
<dbReference type="AlphaFoldDB" id="A0A849KDT6"/>
<dbReference type="InterPro" id="IPR047951">
    <property type="entry name" value="Transpos_ISL3"/>
</dbReference>
<evidence type="ECO:0000313" key="4">
    <source>
        <dbReference type="EMBL" id="NNU59705.1"/>
    </source>
</evidence>
<dbReference type="Proteomes" id="UP000574931">
    <property type="component" value="Unassembled WGS sequence"/>
</dbReference>
<dbReference type="InterPro" id="IPR029261">
    <property type="entry name" value="Transposase_Znf"/>
</dbReference>
<protein>
    <submittedName>
        <fullName evidence="4">ISL3 family transposase</fullName>
    </submittedName>
</protein>
<accession>A0A849KDT6</accession>
<evidence type="ECO:0000259" key="2">
    <source>
        <dbReference type="Pfam" id="PF13542"/>
    </source>
</evidence>
<dbReference type="Pfam" id="PF14690">
    <property type="entry name" value="Zn_ribbon_ISL3"/>
    <property type="match status" value="1"/>
</dbReference>